<reference evidence="2 3" key="1">
    <citation type="submission" date="2018-02" db="EMBL/GenBank/DDBJ databases">
        <title>Draft genome sequence of Streptococcus oricebi CCUG 70868T type strain.</title>
        <authorList>
            <person name="Mendez V."/>
            <person name="Salva-Serra F."/>
            <person name="Jaen-Luchoro D."/>
            <person name="Gonzales-Siles L."/>
            <person name="Karlsson R."/>
            <person name="Engstrom-Jakobsson H."/>
            <person name="Busquets A."/>
            <person name="Gomila M."/>
            <person name="Pineiro-Iglesias B."/>
            <person name="Bennasar-Figueras A."/>
            <person name="Seeger M."/>
            <person name="Moore E."/>
        </authorList>
    </citation>
    <scope>NUCLEOTIDE SEQUENCE [LARGE SCALE GENOMIC DNA]</scope>
    <source>
        <strain evidence="2 3">CCUG 70868</strain>
    </source>
</reference>
<dbReference type="EMBL" id="PRDG01000002">
    <property type="protein sequence ID" value="MBP2623032.1"/>
    <property type="molecule type" value="Genomic_DNA"/>
</dbReference>
<keyword evidence="1" id="KW-0812">Transmembrane</keyword>
<keyword evidence="3" id="KW-1185">Reference proteome</keyword>
<dbReference type="Pfam" id="PF07843">
    <property type="entry name" value="DUF1634"/>
    <property type="match status" value="1"/>
</dbReference>
<accession>A0ABS5B2K0</accession>
<dbReference type="Proteomes" id="UP001519296">
    <property type="component" value="Unassembled WGS sequence"/>
</dbReference>
<feature type="transmembrane region" description="Helical" evidence="1">
    <location>
        <begin position="20"/>
        <end position="42"/>
    </location>
</feature>
<name>A0ABS5B2K0_9STRE</name>
<dbReference type="InterPro" id="IPR012861">
    <property type="entry name" value="DUF1634"/>
</dbReference>
<gene>
    <name evidence="2" type="ORF">C4K46_03655</name>
</gene>
<feature type="transmembrane region" description="Helical" evidence="1">
    <location>
        <begin position="70"/>
        <end position="96"/>
    </location>
</feature>
<dbReference type="RefSeq" id="WP_209627513.1">
    <property type="nucleotide sequence ID" value="NZ_PRDG01000002.1"/>
</dbReference>
<sequence length="127" mass="14371">MTDKFLEEEKDQLELVMGKILRNGIILSLVLMLVGLSIFFLGNQAPLKLEDLDAFNPLLYLTSHGLFDGLSLMLLGLFILILTPIFRVLSTFFIFFKTKDQTYMGFTALVLLIILISIVLAFIVEPK</sequence>
<protein>
    <submittedName>
        <fullName evidence="2">DUF1634 domain-containing protein</fullName>
    </submittedName>
</protein>
<keyword evidence="1" id="KW-1133">Transmembrane helix</keyword>
<evidence type="ECO:0000313" key="3">
    <source>
        <dbReference type="Proteomes" id="UP001519296"/>
    </source>
</evidence>
<feature type="transmembrane region" description="Helical" evidence="1">
    <location>
        <begin position="103"/>
        <end position="124"/>
    </location>
</feature>
<organism evidence="2 3">
    <name type="scientific">Streptococcus oricebi</name>
    <dbReference type="NCBI Taxonomy" id="1547447"/>
    <lineage>
        <taxon>Bacteria</taxon>
        <taxon>Bacillati</taxon>
        <taxon>Bacillota</taxon>
        <taxon>Bacilli</taxon>
        <taxon>Lactobacillales</taxon>
        <taxon>Streptococcaceae</taxon>
        <taxon>Streptococcus</taxon>
    </lineage>
</organism>
<evidence type="ECO:0000313" key="2">
    <source>
        <dbReference type="EMBL" id="MBP2623032.1"/>
    </source>
</evidence>
<comment type="caution">
    <text evidence="2">The sequence shown here is derived from an EMBL/GenBank/DDBJ whole genome shotgun (WGS) entry which is preliminary data.</text>
</comment>
<proteinExistence type="predicted"/>
<evidence type="ECO:0000256" key="1">
    <source>
        <dbReference type="SAM" id="Phobius"/>
    </source>
</evidence>
<keyword evidence="1" id="KW-0472">Membrane</keyword>